<dbReference type="PANTHER" id="PTHR43716">
    <property type="entry name" value="D-2-HYDROXYGLUTARATE DEHYDROGENASE, MITOCHONDRIAL"/>
    <property type="match status" value="1"/>
</dbReference>
<keyword evidence="3" id="KW-0285">Flavoprotein</keyword>
<comment type="cofactor">
    <cofactor evidence="1">
        <name>FAD</name>
        <dbReference type="ChEBI" id="CHEBI:57692"/>
    </cofactor>
</comment>
<sequence length="445" mass="45489">MTTADGDGLLAALRGIVGQSHVLTGEDTTGYCADWTGRFGGPTRAVVRPADTAQVAAVLRTCNDAGVPVVPQGGNTGLVGGGVPRNGELVLSLRRLDTVGALDPHTPSVTVGAGVTAATVQRVAAGHDLALGVDLAARDSATIGGMVATNAGGIHVVAHGSMRQQVLGVEAVLADGTVVRHMTGLAKDNAGPDLAQLLTGSEGILAVITAVILRLVPRPADTAVALIGCDDPAGALAVVAAVRRVRPLAVEVMRAAGIAMVAEHAGVPVPLAPLPAWLVLVEVEGGPTQLEEVVGDRPSAVAQDAADARRLWQLRERHTEAVNARGVPVKLDVTVPLDRLGAFVDRLDAIVPGAISFGHLAEGNLHVNLLGEEATAANEDAVLRLVAEHHGSIASEHGVGVAKVGHLHLTRSAGEVDALHRIRQAMDPAGILNPGVVLPVRRPDR</sequence>
<dbReference type="InterPro" id="IPR016164">
    <property type="entry name" value="FAD-linked_Oxase-like_C"/>
</dbReference>
<evidence type="ECO:0000256" key="4">
    <source>
        <dbReference type="ARBA" id="ARBA00022827"/>
    </source>
</evidence>
<dbReference type="InterPro" id="IPR016169">
    <property type="entry name" value="FAD-bd_PCMH_sub2"/>
</dbReference>
<gene>
    <name evidence="7" type="ORF">DVS28_a0874</name>
</gene>
<dbReference type="SUPFAM" id="SSF55103">
    <property type="entry name" value="FAD-linked oxidases, C-terminal domain"/>
    <property type="match status" value="1"/>
</dbReference>
<dbReference type="Gene3D" id="3.30.70.2190">
    <property type="match status" value="1"/>
</dbReference>
<dbReference type="Gene3D" id="1.10.45.10">
    <property type="entry name" value="Vanillyl-alcohol Oxidase, Chain A, domain 4"/>
    <property type="match status" value="1"/>
</dbReference>
<evidence type="ECO:0000256" key="5">
    <source>
        <dbReference type="ARBA" id="ARBA00023002"/>
    </source>
</evidence>
<dbReference type="Gene3D" id="3.30.43.10">
    <property type="entry name" value="Uridine Diphospho-n-acetylenolpyruvylglucosamine Reductase, domain 2"/>
    <property type="match status" value="1"/>
</dbReference>
<dbReference type="InterPro" id="IPR006094">
    <property type="entry name" value="Oxid_FAD_bind_N"/>
</dbReference>
<dbReference type="SUPFAM" id="SSF56176">
    <property type="entry name" value="FAD-binding/transporter-associated domain-like"/>
    <property type="match status" value="1"/>
</dbReference>
<evidence type="ECO:0000259" key="6">
    <source>
        <dbReference type="PROSITE" id="PS51387"/>
    </source>
</evidence>
<dbReference type="OrthoDB" id="9811557at2"/>
<dbReference type="EMBL" id="CP031165">
    <property type="protein sequence ID" value="AXV05575.1"/>
    <property type="molecule type" value="Genomic_DNA"/>
</dbReference>
<dbReference type="InterPro" id="IPR004113">
    <property type="entry name" value="FAD-bd_oxidored_4_C"/>
</dbReference>
<dbReference type="Pfam" id="PF01565">
    <property type="entry name" value="FAD_binding_4"/>
    <property type="match status" value="1"/>
</dbReference>
<proteinExistence type="inferred from homology"/>
<dbReference type="InterPro" id="IPR016167">
    <property type="entry name" value="FAD-bd_PCMH_sub1"/>
</dbReference>
<dbReference type="Pfam" id="PF02913">
    <property type="entry name" value="FAD-oxidase_C"/>
    <property type="match status" value="1"/>
</dbReference>
<keyword evidence="8" id="KW-1185">Reference proteome</keyword>
<dbReference type="PANTHER" id="PTHR43716:SF1">
    <property type="entry name" value="D-2-HYDROXYGLUTARATE DEHYDROGENASE, MITOCHONDRIAL"/>
    <property type="match status" value="1"/>
</dbReference>
<accession>A0A346XTM8</accession>
<dbReference type="AlphaFoldDB" id="A0A346XTM8"/>
<evidence type="ECO:0000256" key="3">
    <source>
        <dbReference type="ARBA" id="ARBA00022630"/>
    </source>
</evidence>
<keyword evidence="4" id="KW-0274">FAD</keyword>
<dbReference type="Gene3D" id="3.30.465.10">
    <property type="match status" value="1"/>
</dbReference>
<dbReference type="KEGG" id="euz:DVS28_a0874"/>
<dbReference type="RefSeq" id="WP_114590365.1">
    <property type="nucleotide sequence ID" value="NZ_CAXIBR010000006.1"/>
</dbReference>
<comment type="similarity">
    <text evidence="2">Belongs to the FAD-binding oxidoreductase/transferase type 4 family.</text>
</comment>
<dbReference type="FunFam" id="1.10.45.10:FF:000001">
    <property type="entry name" value="D-lactate dehydrogenase mitochondrial"/>
    <property type="match status" value="1"/>
</dbReference>
<name>A0A346XTM8_9ACTN</name>
<dbReference type="Proteomes" id="UP000264006">
    <property type="component" value="Chromosome"/>
</dbReference>
<dbReference type="GO" id="GO:0016491">
    <property type="term" value="F:oxidoreductase activity"/>
    <property type="evidence" value="ECO:0007669"/>
    <property type="project" value="UniProtKB-KW"/>
</dbReference>
<dbReference type="GO" id="GO:0071949">
    <property type="term" value="F:FAD binding"/>
    <property type="evidence" value="ECO:0007669"/>
    <property type="project" value="InterPro"/>
</dbReference>
<organism evidence="7 8">
    <name type="scientific">Euzebya pacifica</name>
    <dbReference type="NCBI Taxonomy" id="1608957"/>
    <lineage>
        <taxon>Bacteria</taxon>
        <taxon>Bacillati</taxon>
        <taxon>Actinomycetota</taxon>
        <taxon>Nitriliruptoria</taxon>
        <taxon>Euzebyales</taxon>
    </lineage>
</organism>
<dbReference type="GO" id="GO:0022904">
    <property type="term" value="P:respiratory electron transport chain"/>
    <property type="evidence" value="ECO:0007669"/>
    <property type="project" value="TreeGrafter"/>
</dbReference>
<dbReference type="InterPro" id="IPR016166">
    <property type="entry name" value="FAD-bd_PCMH"/>
</dbReference>
<feature type="domain" description="FAD-binding PCMH-type" evidence="6">
    <location>
        <begin position="39"/>
        <end position="218"/>
    </location>
</feature>
<dbReference type="InterPro" id="IPR036318">
    <property type="entry name" value="FAD-bd_PCMH-like_sf"/>
</dbReference>
<dbReference type="Gene3D" id="3.30.70.2740">
    <property type="match status" value="1"/>
</dbReference>
<evidence type="ECO:0000313" key="8">
    <source>
        <dbReference type="Proteomes" id="UP000264006"/>
    </source>
</evidence>
<evidence type="ECO:0000313" key="7">
    <source>
        <dbReference type="EMBL" id="AXV05575.1"/>
    </source>
</evidence>
<evidence type="ECO:0000256" key="1">
    <source>
        <dbReference type="ARBA" id="ARBA00001974"/>
    </source>
</evidence>
<dbReference type="InterPro" id="IPR016171">
    <property type="entry name" value="Vanillyl_alc_oxidase_C-sub2"/>
</dbReference>
<dbReference type="PROSITE" id="PS51387">
    <property type="entry name" value="FAD_PCMH"/>
    <property type="match status" value="1"/>
</dbReference>
<dbReference type="InterPro" id="IPR051264">
    <property type="entry name" value="FAD-oxidored/transferase_4"/>
</dbReference>
<protein>
    <submittedName>
        <fullName evidence="7">Glycolate dehydrogenase, subunit GlcD</fullName>
    </submittedName>
</protein>
<keyword evidence="5" id="KW-0560">Oxidoreductase</keyword>
<evidence type="ECO:0000256" key="2">
    <source>
        <dbReference type="ARBA" id="ARBA00008000"/>
    </source>
</evidence>
<reference evidence="7 8" key="1">
    <citation type="submission" date="2018-09" db="EMBL/GenBank/DDBJ databases">
        <title>Complete genome sequence of Euzebya sp. DY32-46 isolated from seawater of Pacific Ocean.</title>
        <authorList>
            <person name="Xu L."/>
            <person name="Wu Y.-H."/>
            <person name="Xu X.-W."/>
        </authorList>
    </citation>
    <scope>NUCLEOTIDE SEQUENCE [LARGE SCALE GENOMIC DNA]</scope>
    <source>
        <strain evidence="7 8">DY32-46</strain>
    </source>
</reference>